<sequence length="338" mass="36310">MGFFDWLLGKGGEVCDGDPRLAEAMARVIDATDPRLRLLDGVRERLCPAVTHALAYADQVAAALPPCVDTSPDNWSASPVLRAFFVRPVDVATTLRDSHDLQDFLASPAGSVLDRVCCVVAATRSEQTVLGTALDGDILRQDVEQKTVSFRHFRLFGFAATEEALRQRIADTVLEGLVIAALREINNRQQQGDRLAFAQRLLSGRLALMEKSRAGLDALECGSWKGRDIERLRDSLAANAAELAAHHSAGSGLDATLEGVIRTLEAADAVIHAEKLSLSLDAMNIVVPEGSADAAIVPLLEFSTATPGSSRRVAFLASVPRHAVAERKLDLASGMRLL</sequence>
<proteinExistence type="predicted"/>
<keyword evidence="2" id="KW-1185">Reference proteome</keyword>
<reference evidence="1 2" key="1">
    <citation type="submission" date="2019-06" db="EMBL/GenBank/DDBJ databases">
        <title>Whole genome shotgun sequence of Zoogloea ramigera NBRC 15342.</title>
        <authorList>
            <person name="Hosoyama A."/>
            <person name="Uohara A."/>
            <person name="Ohji S."/>
            <person name="Ichikawa N."/>
        </authorList>
    </citation>
    <scope>NUCLEOTIDE SEQUENCE [LARGE SCALE GENOMIC DNA]</scope>
    <source>
        <strain evidence="1 2">NBRC 15342</strain>
    </source>
</reference>
<dbReference type="Proteomes" id="UP000318422">
    <property type="component" value="Unassembled WGS sequence"/>
</dbReference>
<gene>
    <name evidence="1" type="ORF">ZRA01_31300</name>
</gene>
<organism evidence="1 2">
    <name type="scientific">Zoogloea ramigera</name>
    <dbReference type="NCBI Taxonomy" id="350"/>
    <lineage>
        <taxon>Bacteria</taxon>
        <taxon>Pseudomonadati</taxon>
        <taxon>Pseudomonadota</taxon>
        <taxon>Betaproteobacteria</taxon>
        <taxon>Rhodocyclales</taxon>
        <taxon>Zoogloeaceae</taxon>
        <taxon>Zoogloea</taxon>
    </lineage>
</organism>
<dbReference type="AlphaFoldDB" id="A0A4Y4D1A1"/>
<evidence type="ECO:0000313" key="1">
    <source>
        <dbReference type="EMBL" id="GEC97057.1"/>
    </source>
</evidence>
<protein>
    <submittedName>
        <fullName evidence="1">Uncharacterized protein</fullName>
    </submittedName>
</protein>
<name>A0A4Y4D1A1_ZOORA</name>
<evidence type="ECO:0000313" key="2">
    <source>
        <dbReference type="Proteomes" id="UP000318422"/>
    </source>
</evidence>
<dbReference type="OrthoDB" id="8557243at2"/>
<comment type="caution">
    <text evidence="1">The sequence shown here is derived from an EMBL/GenBank/DDBJ whole genome shotgun (WGS) entry which is preliminary data.</text>
</comment>
<accession>A0A4Y4D1A1</accession>
<dbReference type="EMBL" id="BJNV01000063">
    <property type="protein sequence ID" value="GEC97057.1"/>
    <property type="molecule type" value="Genomic_DNA"/>
</dbReference>
<dbReference type="RefSeq" id="WP_141354001.1">
    <property type="nucleotide sequence ID" value="NZ_BJNV01000063.1"/>
</dbReference>